<dbReference type="AlphaFoldDB" id="A0A839IL88"/>
<dbReference type="Gene3D" id="1.10.357.10">
    <property type="entry name" value="Tetracycline Repressor, domain 2"/>
    <property type="match status" value="1"/>
</dbReference>
<dbReference type="Pfam" id="PF00440">
    <property type="entry name" value="TetR_N"/>
    <property type="match status" value="1"/>
</dbReference>
<dbReference type="PANTHER" id="PTHR47506:SF10">
    <property type="entry name" value="TRANSCRIPTIONAL REGULATORY PROTEIN"/>
    <property type="match status" value="1"/>
</dbReference>
<keyword evidence="2 4" id="KW-0238">DNA-binding</keyword>
<dbReference type="InterPro" id="IPR009057">
    <property type="entry name" value="Homeodomain-like_sf"/>
</dbReference>
<evidence type="ECO:0000256" key="4">
    <source>
        <dbReference type="PROSITE-ProRule" id="PRU00335"/>
    </source>
</evidence>
<keyword evidence="7" id="KW-1185">Reference proteome</keyword>
<dbReference type="PRINTS" id="PR00455">
    <property type="entry name" value="HTHTETR"/>
</dbReference>
<name>A0A839IL88_9GAMM</name>
<dbReference type="Gene3D" id="1.10.10.60">
    <property type="entry name" value="Homeodomain-like"/>
    <property type="match status" value="1"/>
</dbReference>
<dbReference type="InterPro" id="IPR011075">
    <property type="entry name" value="TetR_C"/>
</dbReference>
<dbReference type="InterPro" id="IPR001647">
    <property type="entry name" value="HTH_TetR"/>
</dbReference>
<evidence type="ECO:0000259" key="5">
    <source>
        <dbReference type="PROSITE" id="PS50977"/>
    </source>
</evidence>
<protein>
    <submittedName>
        <fullName evidence="6">TetR/AcrR family transcriptional regulator</fullName>
    </submittedName>
</protein>
<dbReference type="SUPFAM" id="SSF48498">
    <property type="entry name" value="Tetracyclin repressor-like, C-terminal domain"/>
    <property type="match status" value="1"/>
</dbReference>
<dbReference type="Pfam" id="PF16925">
    <property type="entry name" value="TetR_C_13"/>
    <property type="match status" value="1"/>
</dbReference>
<dbReference type="Proteomes" id="UP000565262">
    <property type="component" value="Unassembled WGS sequence"/>
</dbReference>
<dbReference type="PROSITE" id="PS50977">
    <property type="entry name" value="HTH_TETR_2"/>
    <property type="match status" value="1"/>
</dbReference>
<reference evidence="6 7" key="1">
    <citation type="submission" date="2020-08" db="EMBL/GenBank/DDBJ databases">
        <title>Oceanospirillum sp. nov. isolated from marine sediment.</title>
        <authorList>
            <person name="Ji X."/>
        </authorList>
    </citation>
    <scope>NUCLEOTIDE SEQUENCE [LARGE SCALE GENOMIC DNA]</scope>
    <source>
        <strain evidence="6 7">D5</strain>
    </source>
</reference>
<feature type="DNA-binding region" description="H-T-H motif" evidence="4">
    <location>
        <begin position="29"/>
        <end position="48"/>
    </location>
</feature>
<gene>
    <name evidence="6" type="ORF">H4O21_06040</name>
</gene>
<dbReference type="InterPro" id="IPR036271">
    <property type="entry name" value="Tet_transcr_reg_TetR-rel_C_sf"/>
</dbReference>
<comment type="caution">
    <text evidence="6">The sequence shown here is derived from an EMBL/GenBank/DDBJ whole genome shotgun (WGS) entry which is preliminary data.</text>
</comment>
<evidence type="ECO:0000313" key="6">
    <source>
        <dbReference type="EMBL" id="MBB1486163.1"/>
    </source>
</evidence>
<dbReference type="PANTHER" id="PTHR47506">
    <property type="entry name" value="TRANSCRIPTIONAL REGULATORY PROTEIN"/>
    <property type="match status" value="1"/>
</dbReference>
<sequence>MARPKKYQDEQVLDSAMEAFWQNGFKATSAQDLVNATGLPRSSLYNTFKNKQGLFEQALVNYQTYTQKCADKLDQSDNKKEAIHALLVEIVNADLVDETRRGCFVTNTAVELGNTNDQVNLRVRQNLTILENALTRNIKLGQQSGSIRSEFPADVLATCILTTIQGLRVLSKASQVNQHQHLMNSINVSLAAYL</sequence>
<evidence type="ECO:0000313" key="7">
    <source>
        <dbReference type="Proteomes" id="UP000565262"/>
    </source>
</evidence>
<organism evidence="6 7">
    <name type="scientific">Oceanospirillum sediminis</name>
    <dbReference type="NCBI Taxonomy" id="2760088"/>
    <lineage>
        <taxon>Bacteria</taxon>
        <taxon>Pseudomonadati</taxon>
        <taxon>Pseudomonadota</taxon>
        <taxon>Gammaproteobacteria</taxon>
        <taxon>Oceanospirillales</taxon>
        <taxon>Oceanospirillaceae</taxon>
        <taxon>Oceanospirillum</taxon>
    </lineage>
</organism>
<dbReference type="RefSeq" id="WP_182807944.1">
    <property type="nucleotide sequence ID" value="NZ_JACJFM010000005.1"/>
</dbReference>
<dbReference type="GO" id="GO:0003677">
    <property type="term" value="F:DNA binding"/>
    <property type="evidence" value="ECO:0007669"/>
    <property type="project" value="UniProtKB-UniRule"/>
</dbReference>
<keyword evidence="1" id="KW-0805">Transcription regulation</keyword>
<dbReference type="EMBL" id="JACJFM010000005">
    <property type="protein sequence ID" value="MBB1486163.1"/>
    <property type="molecule type" value="Genomic_DNA"/>
</dbReference>
<keyword evidence="3" id="KW-0804">Transcription</keyword>
<proteinExistence type="predicted"/>
<evidence type="ECO:0000256" key="3">
    <source>
        <dbReference type="ARBA" id="ARBA00023163"/>
    </source>
</evidence>
<dbReference type="SUPFAM" id="SSF46689">
    <property type="entry name" value="Homeodomain-like"/>
    <property type="match status" value="1"/>
</dbReference>
<accession>A0A839IL88</accession>
<evidence type="ECO:0000256" key="1">
    <source>
        <dbReference type="ARBA" id="ARBA00023015"/>
    </source>
</evidence>
<feature type="domain" description="HTH tetR-type" evidence="5">
    <location>
        <begin position="6"/>
        <end position="66"/>
    </location>
</feature>
<evidence type="ECO:0000256" key="2">
    <source>
        <dbReference type="ARBA" id="ARBA00023125"/>
    </source>
</evidence>